<dbReference type="Proteomes" id="UP000694867">
    <property type="component" value="Unplaced"/>
</dbReference>
<evidence type="ECO:0000256" key="1">
    <source>
        <dbReference type="SAM" id="MobiDB-lite"/>
    </source>
</evidence>
<dbReference type="InterPro" id="IPR023252">
    <property type="entry name" value="Aurora_borealis_protein"/>
</dbReference>
<feature type="compositionally biased region" description="Basic and acidic residues" evidence="1">
    <location>
        <begin position="68"/>
        <end position="81"/>
    </location>
</feature>
<proteinExistence type="predicted"/>
<dbReference type="Pfam" id="PF15280">
    <property type="entry name" value="BORA_N"/>
    <property type="match status" value="1"/>
</dbReference>
<dbReference type="RefSeq" id="XP_003737159.1">
    <property type="nucleotide sequence ID" value="XM_003737111.2"/>
</dbReference>
<evidence type="ECO:0000313" key="2">
    <source>
        <dbReference type="Proteomes" id="UP000694867"/>
    </source>
</evidence>
<protein>
    <submittedName>
        <fullName evidence="3">Uncharacterized protein LOC100902147</fullName>
    </submittedName>
</protein>
<sequence>MSHMDRELTPSSRSNKSMRIFNQVPLSSTMLQKSLPSRISAETTDSGLASTSCTHAVSSSETSFRILDGVRRDEAERRQESVENGTNNRNIQTPHSGFMLLRRNLSSRGSSTPKNCVSHCPFPTPDRLNEPFISHEVFENRLLSFEEKNSFSPCIDWQSTMNPTVFDTSNPAAYLPPVRSLSCEQRNERAINAFFQRKIVPSPTPTARRRVAITSSGSRESTMDTKSPSQTLPTSLRAMTTQTDVTIPPDYDIAQIFAPFATFTGVDTRTSTMEVSRSCSSSPTSISSLSRRKLFSEEDFEDFNDGAADGDLRGPEISRGHAPFIDTPALSTPPKTCRRESTSGSLSGVYGRQESFCGENQHEIGIDEIPRGALDIELSPIRPHSPTDEATMDSKYTFVTSPDGNRQEHATENSPSTFDMSIV</sequence>
<evidence type="ECO:0000313" key="3">
    <source>
        <dbReference type="RefSeq" id="XP_003737159.1"/>
    </source>
</evidence>
<feature type="region of interest" description="Disordered" evidence="1">
    <location>
        <begin position="67"/>
        <end position="95"/>
    </location>
</feature>
<feature type="region of interest" description="Disordered" evidence="1">
    <location>
        <begin position="1"/>
        <end position="20"/>
    </location>
</feature>
<feature type="region of interest" description="Disordered" evidence="1">
    <location>
        <begin position="383"/>
        <end position="423"/>
    </location>
</feature>
<feature type="compositionally biased region" description="Polar residues" evidence="1">
    <location>
        <begin position="213"/>
        <end position="233"/>
    </location>
</feature>
<feature type="compositionally biased region" description="Polar residues" evidence="1">
    <location>
        <begin position="82"/>
        <end position="95"/>
    </location>
</feature>
<dbReference type="KEGG" id="goe:100902147"/>
<reference evidence="3" key="1">
    <citation type="submission" date="2025-08" db="UniProtKB">
        <authorList>
            <consortium name="RefSeq"/>
        </authorList>
    </citation>
    <scope>IDENTIFICATION</scope>
</reference>
<organism evidence="2 3">
    <name type="scientific">Galendromus occidentalis</name>
    <name type="common">western predatory mite</name>
    <dbReference type="NCBI Taxonomy" id="34638"/>
    <lineage>
        <taxon>Eukaryota</taxon>
        <taxon>Metazoa</taxon>
        <taxon>Ecdysozoa</taxon>
        <taxon>Arthropoda</taxon>
        <taxon>Chelicerata</taxon>
        <taxon>Arachnida</taxon>
        <taxon>Acari</taxon>
        <taxon>Parasitiformes</taxon>
        <taxon>Mesostigmata</taxon>
        <taxon>Gamasina</taxon>
        <taxon>Phytoseioidea</taxon>
        <taxon>Phytoseiidae</taxon>
        <taxon>Typhlodrominae</taxon>
        <taxon>Galendromus</taxon>
    </lineage>
</organism>
<feature type="region of interest" description="Disordered" evidence="1">
    <location>
        <begin position="205"/>
        <end position="233"/>
    </location>
</feature>
<dbReference type="GeneID" id="100902147"/>
<gene>
    <name evidence="3" type="primary">LOC100902147</name>
</gene>
<feature type="region of interest" description="Disordered" evidence="1">
    <location>
        <begin position="319"/>
        <end position="348"/>
    </location>
</feature>
<name>A0AAJ6QJS4_9ACAR</name>
<dbReference type="AlphaFoldDB" id="A0AAJ6QJS4"/>
<keyword evidence="2" id="KW-1185">Reference proteome</keyword>
<accession>A0AAJ6QJS4</accession>
<feature type="compositionally biased region" description="Polar residues" evidence="1">
    <location>
        <begin position="412"/>
        <end position="423"/>
    </location>
</feature>